<dbReference type="GO" id="GO:0032885">
    <property type="term" value="P:regulation of polysaccharide biosynthetic process"/>
    <property type="evidence" value="ECO:0007669"/>
    <property type="project" value="TreeGrafter"/>
</dbReference>
<dbReference type="InterPro" id="IPR033434">
    <property type="entry name" value="MucB/RseB_N"/>
</dbReference>
<keyword evidence="4" id="KW-0574">Periplasm</keyword>
<evidence type="ECO:0000256" key="3">
    <source>
        <dbReference type="ARBA" id="ARBA00022729"/>
    </source>
</evidence>
<dbReference type="Gene3D" id="2.50.20.10">
    <property type="entry name" value="Lipoprotein localisation LolA/LolB/LppX"/>
    <property type="match status" value="1"/>
</dbReference>
<dbReference type="InterPro" id="IPR038484">
    <property type="entry name" value="MucB/RseB_C_sf"/>
</dbReference>
<feature type="region of interest" description="Disordered" evidence="5">
    <location>
        <begin position="1"/>
        <end position="24"/>
    </location>
</feature>
<dbReference type="PANTHER" id="PTHR38782">
    <property type="match status" value="1"/>
</dbReference>
<evidence type="ECO:0000256" key="2">
    <source>
        <dbReference type="ARBA" id="ARBA00008150"/>
    </source>
</evidence>
<protein>
    <submittedName>
        <fullName evidence="9">Siderophore-interacting protein</fullName>
    </submittedName>
</protein>
<dbReference type="InterPro" id="IPR005588">
    <property type="entry name" value="MucB_RseB"/>
</dbReference>
<name>A0A1W6ZES6_9BORD</name>
<feature type="domain" description="MucB/RseB N-terminal" evidence="7">
    <location>
        <begin position="63"/>
        <end position="235"/>
    </location>
</feature>
<dbReference type="EMBL" id="CP021111">
    <property type="protein sequence ID" value="ARP95878.1"/>
    <property type="molecule type" value="Genomic_DNA"/>
</dbReference>
<accession>A0A1W6ZES6</accession>
<dbReference type="STRING" id="463040.CAL15_16735"/>
<dbReference type="GO" id="GO:0030288">
    <property type="term" value="C:outer membrane-bounded periplasmic space"/>
    <property type="evidence" value="ECO:0007669"/>
    <property type="project" value="TreeGrafter"/>
</dbReference>
<evidence type="ECO:0000256" key="5">
    <source>
        <dbReference type="SAM" id="MobiDB-lite"/>
    </source>
</evidence>
<evidence type="ECO:0000256" key="6">
    <source>
        <dbReference type="SAM" id="SignalP"/>
    </source>
</evidence>
<keyword evidence="3 6" id="KW-0732">Signal</keyword>
<dbReference type="GO" id="GO:0045152">
    <property type="term" value="F:antisigma factor binding"/>
    <property type="evidence" value="ECO:0007669"/>
    <property type="project" value="TreeGrafter"/>
</dbReference>
<dbReference type="PIRSF" id="PIRSF005427">
    <property type="entry name" value="RseB"/>
    <property type="match status" value="1"/>
</dbReference>
<dbReference type="Pfam" id="PF17188">
    <property type="entry name" value="MucB_RseB_C"/>
    <property type="match status" value="1"/>
</dbReference>
<feature type="signal peptide" evidence="6">
    <location>
        <begin position="1"/>
        <end position="46"/>
    </location>
</feature>
<evidence type="ECO:0000259" key="7">
    <source>
        <dbReference type="Pfam" id="PF03888"/>
    </source>
</evidence>
<reference evidence="9 10" key="1">
    <citation type="submission" date="2017-05" db="EMBL/GenBank/DDBJ databases">
        <title>Complete and WGS of Bordetella genogroups.</title>
        <authorList>
            <person name="Spilker T."/>
            <person name="LiPuma J."/>
        </authorList>
    </citation>
    <scope>NUCLEOTIDE SEQUENCE [LARGE SCALE GENOMIC DNA]</scope>
    <source>
        <strain evidence="9 10">AU7206</strain>
    </source>
</reference>
<dbReference type="Proteomes" id="UP000194161">
    <property type="component" value="Chromosome"/>
</dbReference>
<gene>
    <name evidence="9" type="ORF">CAL15_16735</name>
</gene>
<dbReference type="OrthoDB" id="7067274at2"/>
<dbReference type="PANTHER" id="PTHR38782:SF1">
    <property type="entry name" value="SIGMA-E FACTOR REGULATORY PROTEIN RSEB"/>
    <property type="match status" value="1"/>
</dbReference>
<dbReference type="Gene3D" id="3.30.200.100">
    <property type="entry name" value="MucB/RseB, C-terminal domain"/>
    <property type="match status" value="1"/>
</dbReference>
<dbReference type="InterPro" id="IPR033436">
    <property type="entry name" value="MucB/RseB_C"/>
</dbReference>
<dbReference type="Pfam" id="PF03888">
    <property type="entry name" value="MucB_RseB"/>
    <property type="match status" value="1"/>
</dbReference>
<dbReference type="CDD" id="cd16327">
    <property type="entry name" value="RseB"/>
    <property type="match status" value="1"/>
</dbReference>
<evidence type="ECO:0000313" key="9">
    <source>
        <dbReference type="EMBL" id="ARP95878.1"/>
    </source>
</evidence>
<evidence type="ECO:0000259" key="8">
    <source>
        <dbReference type="Pfam" id="PF17188"/>
    </source>
</evidence>
<dbReference type="KEGG" id="bgm:CAL15_16735"/>
<feature type="domain" description="MucB/RseB C-terminal" evidence="8">
    <location>
        <begin position="256"/>
        <end position="349"/>
    </location>
</feature>
<organism evidence="9 10">
    <name type="scientific">Bordetella genomosp. 13</name>
    <dbReference type="NCBI Taxonomy" id="463040"/>
    <lineage>
        <taxon>Bacteria</taxon>
        <taxon>Pseudomonadati</taxon>
        <taxon>Pseudomonadota</taxon>
        <taxon>Betaproteobacteria</taxon>
        <taxon>Burkholderiales</taxon>
        <taxon>Alcaligenaceae</taxon>
        <taxon>Bordetella</taxon>
    </lineage>
</organism>
<dbReference type="AlphaFoldDB" id="A0A1W6ZES6"/>
<comment type="subcellular location">
    <subcellularLocation>
        <location evidence="1">Periplasm</location>
    </subcellularLocation>
</comment>
<evidence type="ECO:0000256" key="1">
    <source>
        <dbReference type="ARBA" id="ARBA00004418"/>
    </source>
</evidence>
<proteinExistence type="inferred from homology"/>
<feature type="compositionally biased region" description="Polar residues" evidence="5">
    <location>
        <begin position="1"/>
        <end position="10"/>
    </location>
</feature>
<feature type="chain" id="PRO_5010881539" evidence="6">
    <location>
        <begin position="47"/>
        <end position="363"/>
    </location>
</feature>
<evidence type="ECO:0000313" key="10">
    <source>
        <dbReference type="Proteomes" id="UP000194161"/>
    </source>
</evidence>
<sequence>MAVWQSVSRTARQRAQRPPLSRPRQAAGMALAMLAGVMALHSSAWAEQAGGMSQDPAAQGSVQLLSQIQKAARKQDYAGVFIYQQGEMMQSSRVVHVIDGTGERERLEILDGQPREYLRHNDDVQCLLPESKTVLIEPRRGDRFPGLLLGNPAELARHYDIRASDKLHRVADRQCRIITIEPRDQLRYGYRLCADTGTHLLLKAQTLDSSRKIVEQVAFTSLRLGAEVDPSALNSRWNTRDWKIIEASMKPVDLASQGWRIPAPDGFTPVMQVARAMGQAKVSQLVLSDGLAAISVFIEPYDSQRHNHPPAGLARRGAINIYGTRVADFWLTALGEVPIATLERLAGAIEYVPPAGGAAQQTQ</sequence>
<comment type="similarity">
    <text evidence="2">Belongs to the RseB family.</text>
</comment>
<keyword evidence="10" id="KW-1185">Reference proteome</keyword>
<evidence type="ECO:0000256" key="4">
    <source>
        <dbReference type="ARBA" id="ARBA00022764"/>
    </source>
</evidence>